<dbReference type="EMBL" id="MTZV01000004">
    <property type="protein sequence ID" value="PCE26413.1"/>
    <property type="molecule type" value="Genomic_DNA"/>
</dbReference>
<dbReference type="InterPro" id="IPR021340">
    <property type="entry name" value="DUF2957"/>
</dbReference>
<dbReference type="AlphaFoldDB" id="A0A2A4EXR7"/>
<keyword evidence="1" id="KW-0732">Signal</keyword>
<evidence type="ECO:0008006" key="4">
    <source>
        <dbReference type="Google" id="ProtNLM"/>
    </source>
</evidence>
<accession>A0A2A4EXR7</accession>
<reference evidence="2 3" key="1">
    <citation type="submission" date="2017-01" db="EMBL/GenBank/DDBJ databases">
        <title>Whole-Genome Shotgun Sequencing of Two beta-Proteobacterial Species in Search of the Bulgecin Biosynthetic Cluster.</title>
        <authorList>
            <person name="Horsman M.E."/>
            <person name="Marous D.R."/>
            <person name="Li R."/>
            <person name="Oliver R.A."/>
            <person name="Byun B."/>
            <person name="Emrich S.J."/>
            <person name="Boggess B."/>
            <person name="Townsend C.A."/>
            <person name="Mobashery S."/>
        </authorList>
    </citation>
    <scope>NUCLEOTIDE SEQUENCE [LARGE SCALE GENOMIC DNA]</scope>
    <source>
        <strain evidence="2 3">ATCC 31363</strain>
    </source>
</reference>
<dbReference type="Pfam" id="PF11170">
    <property type="entry name" value="DUF2957"/>
    <property type="match status" value="1"/>
</dbReference>
<protein>
    <recommendedName>
        <fullName evidence="4">DUF2957 family protein</fullName>
    </recommendedName>
</protein>
<dbReference type="Proteomes" id="UP000218022">
    <property type="component" value="Unassembled WGS sequence"/>
</dbReference>
<evidence type="ECO:0000256" key="1">
    <source>
        <dbReference type="SAM" id="SignalP"/>
    </source>
</evidence>
<gene>
    <name evidence="2" type="ORF">BWP39_17990</name>
</gene>
<name>A0A2A4EXR7_9BURK</name>
<evidence type="ECO:0000313" key="3">
    <source>
        <dbReference type="Proteomes" id="UP000218022"/>
    </source>
</evidence>
<dbReference type="RefSeq" id="WP_096722339.1">
    <property type="nucleotide sequence ID" value="NZ_MTZV01000004.1"/>
</dbReference>
<evidence type="ECO:0000313" key="2">
    <source>
        <dbReference type="EMBL" id="PCE26413.1"/>
    </source>
</evidence>
<feature type="chain" id="PRO_5012810912" description="DUF2957 family protein" evidence="1">
    <location>
        <begin position="22"/>
        <end position="484"/>
    </location>
</feature>
<organism evidence="2 3">
    <name type="scientific">Paraburkholderia acidicola</name>
    <dbReference type="NCBI Taxonomy" id="1912599"/>
    <lineage>
        <taxon>Bacteria</taxon>
        <taxon>Pseudomonadati</taxon>
        <taxon>Pseudomonadota</taxon>
        <taxon>Betaproteobacteria</taxon>
        <taxon>Burkholderiales</taxon>
        <taxon>Burkholderiaceae</taxon>
        <taxon>Paraburkholderia</taxon>
    </lineage>
</organism>
<feature type="signal peptide" evidence="1">
    <location>
        <begin position="1"/>
        <end position="21"/>
    </location>
</feature>
<sequence>MSYAIFRGVALAICAAPLVIACGGGNAGNPGPINSAQCSGASCGVQGPPTSGAGNGSGSGTTAGALCPATSDIVKSTYLGGAGSGEVVSLNIDAQAMTYTLKWLESPIPLHTGTVTPSRAGVQITGAVAHPPTGALPTAEQIRCAFILTPGSGTASVDGSTYSTAAAFNQANPPMILVGLGVAGGGIPGATVEFDGLTIPLAGSGIGAVKNRHFDFYPFLGFASTTTDISKLPGTYNGLLYHLVPSGNYQTVATNTSETFDANGGCTSSSAVPAGGTASPTGCLTTGTAWTANSSGYFDSQQAPQILPQFQRPLNLGPSTPRTGTAHMVLGQINGAAVPLVVRTGSINLGTAPFYLDAKIDDESGISLLAKATAIASGGFDGGYVGADSNFKYTASLIQGTTGSFISPSTSQLEEPPFTLNYGLSTPGLIGVTDSNGKTGYAIASGGLYAITIQGEENGGLTSTSANSDTPNTPYFGVGAQISK</sequence>
<dbReference type="PROSITE" id="PS51257">
    <property type="entry name" value="PROKAR_LIPOPROTEIN"/>
    <property type="match status" value="1"/>
</dbReference>
<comment type="caution">
    <text evidence="2">The sequence shown here is derived from an EMBL/GenBank/DDBJ whole genome shotgun (WGS) entry which is preliminary data.</text>
</comment>
<proteinExistence type="predicted"/>
<dbReference type="OrthoDB" id="8951775at2"/>